<keyword evidence="2" id="KW-1185">Reference proteome</keyword>
<evidence type="ECO:0000313" key="3">
    <source>
        <dbReference type="RefSeq" id="XP_034244687.1"/>
    </source>
</evidence>
<dbReference type="OrthoDB" id="10544939at2759"/>
<evidence type="ECO:0000313" key="2">
    <source>
        <dbReference type="Proteomes" id="UP000515158"/>
    </source>
</evidence>
<feature type="compositionally biased region" description="Polar residues" evidence="1">
    <location>
        <begin position="15"/>
        <end position="24"/>
    </location>
</feature>
<gene>
    <name evidence="3" type="primary">LOC117647179</name>
</gene>
<dbReference type="RefSeq" id="XP_034244687.1">
    <property type="nucleotide sequence ID" value="XM_034388796.1"/>
</dbReference>
<evidence type="ECO:0000256" key="1">
    <source>
        <dbReference type="SAM" id="MobiDB-lite"/>
    </source>
</evidence>
<reference evidence="3" key="1">
    <citation type="submission" date="2025-08" db="UniProtKB">
        <authorList>
            <consortium name="RefSeq"/>
        </authorList>
    </citation>
    <scope>IDENTIFICATION</scope>
    <source>
        <tissue evidence="3">Total insect</tissue>
    </source>
</reference>
<organism evidence="3">
    <name type="scientific">Thrips palmi</name>
    <name type="common">Melon thrips</name>
    <dbReference type="NCBI Taxonomy" id="161013"/>
    <lineage>
        <taxon>Eukaryota</taxon>
        <taxon>Metazoa</taxon>
        <taxon>Ecdysozoa</taxon>
        <taxon>Arthropoda</taxon>
        <taxon>Hexapoda</taxon>
        <taxon>Insecta</taxon>
        <taxon>Pterygota</taxon>
        <taxon>Neoptera</taxon>
        <taxon>Paraneoptera</taxon>
        <taxon>Thysanoptera</taxon>
        <taxon>Terebrantia</taxon>
        <taxon>Thripoidea</taxon>
        <taxon>Thripidae</taxon>
        <taxon>Thrips</taxon>
    </lineage>
</organism>
<dbReference type="InParanoid" id="A0A6P8ZB31"/>
<dbReference type="GeneID" id="117647179"/>
<dbReference type="AlphaFoldDB" id="A0A6P8ZB31"/>
<name>A0A6P8ZB31_THRPL</name>
<feature type="region of interest" description="Disordered" evidence="1">
    <location>
        <begin position="1"/>
        <end position="24"/>
    </location>
</feature>
<dbReference type="Proteomes" id="UP000515158">
    <property type="component" value="Unplaced"/>
</dbReference>
<dbReference type="KEGG" id="tpal:117647179"/>
<proteinExistence type="predicted"/>
<protein>
    <submittedName>
        <fullName evidence="3">Uncharacterized protein LOC117647179</fullName>
    </submittedName>
</protein>
<sequence length="438" mass="49499">MATAKKRRAGAGKTSAQQPTSSASFEALPLLSPSQLRDLWDFDNQCGFDIMGAPLRRCSCRENDENTEGCDAISSDELDTLKVSIKEMWNNAKSIFEIFYDPNASHLGYRMRVKKDMPINVTLRMEDSFFFGWCASAPETGPCSHLYARSPVQPRGYMGGPASFCNWAPSTATISLIRPSNFNSCFFVRLECKNLSNGTELVWNYGCPKRQPVDSNWFKQCCVSIESKVFRRHEKRDKICDFMHAEKCVLCGLPFSTKNKERRIQRKPHFVNSHADYLGSTWNGLGYFKNEEVTSAQVLTNAHLLNGLLQSLTRDLKWTIVPACIVMNRDKDAFADSESLLQEFKKRCELLKELGILVLRGMEEALSIENLSVEHLQPIPKSVWRTLQWKDGVMPVQGIYSARSEGNSSSSDHDAALRILISKVFSKTNLKQPDEESS</sequence>
<accession>A0A6P8ZB31</accession>
<feature type="compositionally biased region" description="Basic residues" evidence="1">
    <location>
        <begin position="1"/>
        <end position="10"/>
    </location>
</feature>